<organism evidence="2 3">
    <name type="scientific">Aedes albopictus</name>
    <name type="common">Asian tiger mosquito</name>
    <name type="synonym">Stegomyia albopicta</name>
    <dbReference type="NCBI Taxonomy" id="7160"/>
    <lineage>
        <taxon>Eukaryota</taxon>
        <taxon>Metazoa</taxon>
        <taxon>Ecdysozoa</taxon>
        <taxon>Arthropoda</taxon>
        <taxon>Hexapoda</taxon>
        <taxon>Insecta</taxon>
        <taxon>Pterygota</taxon>
        <taxon>Neoptera</taxon>
        <taxon>Endopterygota</taxon>
        <taxon>Diptera</taxon>
        <taxon>Nematocera</taxon>
        <taxon>Culicoidea</taxon>
        <taxon>Culicidae</taxon>
        <taxon>Culicinae</taxon>
        <taxon>Aedini</taxon>
        <taxon>Aedes</taxon>
        <taxon>Stegomyia</taxon>
    </lineage>
</organism>
<protein>
    <recommendedName>
        <fullName evidence="4">Secreted protein</fullName>
    </recommendedName>
</protein>
<accession>A0ABM1XYM4</accession>
<proteinExistence type="predicted"/>
<evidence type="ECO:0000313" key="2">
    <source>
        <dbReference type="EnsemblMetazoa" id="AALFPA23_004042.P4793"/>
    </source>
</evidence>
<feature type="region of interest" description="Disordered" evidence="1">
    <location>
        <begin position="52"/>
        <end position="76"/>
    </location>
</feature>
<dbReference type="Proteomes" id="UP000069940">
    <property type="component" value="Unassembled WGS sequence"/>
</dbReference>
<feature type="compositionally biased region" description="Basic and acidic residues" evidence="1">
    <location>
        <begin position="52"/>
        <end position="64"/>
    </location>
</feature>
<keyword evidence="3" id="KW-1185">Reference proteome</keyword>
<dbReference type="RefSeq" id="XP_062716861.1">
    <property type="nucleotide sequence ID" value="XM_062860877.1"/>
</dbReference>
<reference evidence="3" key="1">
    <citation type="journal article" date="2015" name="Proc. Natl. Acad. Sci. U.S.A.">
        <title>Genome sequence of the Asian Tiger mosquito, Aedes albopictus, reveals insights into its biology, genetics, and evolution.</title>
        <authorList>
            <person name="Chen X.G."/>
            <person name="Jiang X."/>
            <person name="Gu J."/>
            <person name="Xu M."/>
            <person name="Wu Y."/>
            <person name="Deng Y."/>
            <person name="Zhang C."/>
            <person name="Bonizzoni M."/>
            <person name="Dermauw W."/>
            <person name="Vontas J."/>
            <person name="Armbruster P."/>
            <person name="Huang X."/>
            <person name="Yang Y."/>
            <person name="Zhang H."/>
            <person name="He W."/>
            <person name="Peng H."/>
            <person name="Liu Y."/>
            <person name="Wu K."/>
            <person name="Chen J."/>
            <person name="Lirakis M."/>
            <person name="Topalis P."/>
            <person name="Van Leeuwen T."/>
            <person name="Hall A.B."/>
            <person name="Jiang X."/>
            <person name="Thorpe C."/>
            <person name="Mueller R.L."/>
            <person name="Sun C."/>
            <person name="Waterhouse R.M."/>
            <person name="Yan G."/>
            <person name="Tu Z.J."/>
            <person name="Fang X."/>
            <person name="James A.A."/>
        </authorList>
    </citation>
    <scope>NUCLEOTIDE SEQUENCE [LARGE SCALE GENOMIC DNA]</scope>
    <source>
        <strain evidence="3">Foshan</strain>
    </source>
</reference>
<reference evidence="2" key="2">
    <citation type="submission" date="2025-05" db="UniProtKB">
        <authorList>
            <consortium name="EnsemblMetazoa"/>
        </authorList>
    </citation>
    <scope>IDENTIFICATION</scope>
    <source>
        <strain evidence="2">Foshan</strain>
    </source>
</reference>
<dbReference type="EnsemblMetazoa" id="AALFPA23_004042.R4793">
    <property type="protein sequence ID" value="AALFPA23_004042.P4793"/>
    <property type="gene ID" value="AALFPA23_004042"/>
</dbReference>
<evidence type="ECO:0008006" key="4">
    <source>
        <dbReference type="Google" id="ProtNLM"/>
    </source>
</evidence>
<evidence type="ECO:0000313" key="3">
    <source>
        <dbReference type="Proteomes" id="UP000069940"/>
    </source>
</evidence>
<name>A0ABM1XYM4_AEDAL</name>
<dbReference type="GeneID" id="115268387"/>
<sequence length="76" mass="8520">MKTVSLTDIVEPNVDSAQDGGAVVTILDWYPALLLPLRGWFPSQLDLKETNRSLGRSTREKERGLPTTMYVLSSRQ</sequence>
<evidence type="ECO:0000256" key="1">
    <source>
        <dbReference type="SAM" id="MobiDB-lite"/>
    </source>
</evidence>